<sequence length="64" mass="7173">MSIAILNDPQLSNDVYDLLMAHTIDDFLELSCTNSISVLWCRKHSNIEQSQSGMAPLEMYAANI</sequence>
<dbReference type="Proteomes" id="UP000095283">
    <property type="component" value="Unplaced"/>
</dbReference>
<dbReference type="AlphaFoldDB" id="A0A1I7XU27"/>
<dbReference type="WBParaSite" id="Hba_21325">
    <property type="protein sequence ID" value="Hba_21325"/>
    <property type="gene ID" value="Hba_21325"/>
</dbReference>
<protein>
    <submittedName>
        <fullName evidence="2">RNase H domain-containing protein</fullName>
    </submittedName>
</protein>
<name>A0A1I7XU27_HETBA</name>
<organism evidence="1 2">
    <name type="scientific">Heterorhabditis bacteriophora</name>
    <name type="common">Entomopathogenic nematode worm</name>
    <dbReference type="NCBI Taxonomy" id="37862"/>
    <lineage>
        <taxon>Eukaryota</taxon>
        <taxon>Metazoa</taxon>
        <taxon>Ecdysozoa</taxon>
        <taxon>Nematoda</taxon>
        <taxon>Chromadorea</taxon>
        <taxon>Rhabditida</taxon>
        <taxon>Rhabditina</taxon>
        <taxon>Rhabditomorpha</taxon>
        <taxon>Strongyloidea</taxon>
        <taxon>Heterorhabditidae</taxon>
        <taxon>Heterorhabditis</taxon>
    </lineage>
</organism>
<keyword evidence="1" id="KW-1185">Reference proteome</keyword>
<evidence type="ECO:0000313" key="1">
    <source>
        <dbReference type="Proteomes" id="UP000095283"/>
    </source>
</evidence>
<reference evidence="2" key="1">
    <citation type="submission" date="2016-11" db="UniProtKB">
        <authorList>
            <consortium name="WormBaseParasite"/>
        </authorList>
    </citation>
    <scope>IDENTIFICATION</scope>
</reference>
<proteinExistence type="predicted"/>
<accession>A0A1I7XU27</accession>
<evidence type="ECO:0000313" key="2">
    <source>
        <dbReference type="WBParaSite" id="Hba_21325"/>
    </source>
</evidence>